<accession>A0ABW9KKE3</accession>
<sequence length="47" mass="5261">MKTFIWTLGGVCAAAAGFLVWQRSRIQPVELLADQLEHAWADHNTHA</sequence>
<proteinExistence type="predicted"/>
<evidence type="ECO:0000313" key="1">
    <source>
        <dbReference type="EMBL" id="MFN2975084.1"/>
    </source>
</evidence>
<protein>
    <submittedName>
        <fullName evidence="1">Uncharacterized protein</fullName>
    </submittedName>
</protein>
<dbReference type="Proteomes" id="UP001634747">
    <property type="component" value="Unassembled WGS sequence"/>
</dbReference>
<dbReference type="EMBL" id="JBJYXY010000001">
    <property type="protein sequence ID" value="MFN2975084.1"/>
    <property type="molecule type" value="Genomic_DNA"/>
</dbReference>
<gene>
    <name evidence="1" type="ORF">ACK2TP_04860</name>
</gene>
<dbReference type="RefSeq" id="WP_263413378.1">
    <property type="nucleotide sequence ID" value="NZ_BAABBH010000001.1"/>
</dbReference>
<comment type="caution">
    <text evidence="1">The sequence shown here is derived from an EMBL/GenBank/DDBJ whole genome shotgun (WGS) entry which is preliminary data.</text>
</comment>
<name>A0ABW9KKE3_9BACT</name>
<keyword evidence="2" id="KW-1185">Reference proteome</keyword>
<organism evidence="1 2">
    <name type="scientific">Terriglobus aquaticus</name>
    <dbReference type="NCBI Taxonomy" id="940139"/>
    <lineage>
        <taxon>Bacteria</taxon>
        <taxon>Pseudomonadati</taxon>
        <taxon>Acidobacteriota</taxon>
        <taxon>Terriglobia</taxon>
        <taxon>Terriglobales</taxon>
        <taxon>Acidobacteriaceae</taxon>
        <taxon>Terriglobus</taxon>
    </lineage>
</organism>
<evidence type="ECO:0000313" key="2">
    <source>
        <dbReference type="Proteomes" id="UP001634747"/>
    </source>
</evidence>
<reference evidence="1 2" key="1">
    <citation type="submission" date="2024-12" db="EMBL/GenBank/DDBJ databases">
        <authorList>
            <person name="Lee Y."/>
        </authorList>
    </citation>
    <scope>NUCLEOTIDE SEQUENCE [LARGE SCALE GENOMIC DNA]</scope>
    <source>
        <strain evidence="1 2">03SUJ4</strain>
    </source>
</reference>